<evidence type="ECO:0000313" key="3">
    <source>
        <dbReference type="Proteomes" id="UP000263098"/>
    </source>
</evidence>
<proteinExistence type="predicted"/>
<sequence length="161" mass="18858">MAAFIFEDVIKEIEQMIEKEELFLNGLDEATISTRLNSQNRSIKQIVGHMIDSASNNLHRVVHLHYGANPLVFPNYATNGNNDRWIGIQHFQEEDWQTLVQLWKYSNLHFVHVIKHVDAQKLNNKWIAGEGEEVSLQDMIRDYPRHLELHMGEVHALHELR</sequence>
<evidence type="ECO:0000259" key="1">
    <source>
        <dbReference type="Pfam" id="PF12867"/>
    </source>
</evidence>
<dbReference type="Pfam" id="PF12867">
    <property type="entry name" value="DinB_2"/>
    <property type="match status" value="1"/>
</dbReference>
<accession>A0A3D2SBE6</accession>
<dbReference type="SUPFAM" id="SSF109854">
    <property type="entry name" value="DinB/YfiT-like putative metalloenzymes"/>
    <property type="match status" value="1"/>
</dbReference>
<dbReference type="InterPro" id="IPR024775">
    <property type="entry name" value="DinB-like"/>
</dbReference>
<dbReference type="Proteomes" id="UP000263098">
    <property type="component" value="Unassembled WGS sequence"/>
</dbReference>
<dbReference type="EMBL" id="DPVG01000074">
    <property type="protein sequence ID" value="HCK23563.1"/>
    <property type="molecule type" value="Genomic_DNA"/>
</dbReference>
<comment type="caution">
    <text evidence="2">The sequence shown here is derived from an EMBL/GenBank/DDBJ whole genome shotgun (WGS) entry which is preliminary data.</text>
</comment>
<protein>
    <recommendedName>
        <fullName evidence="1">DinB-like domain-containing protein</fullName>
    </recommendedName>
</protein>
<dbReference type="Gene3D" id="1.20.120.450">
    <property type="entry name" value="dinb family like domain"/>
    <property type="match status" value="1"/>
</dbReference>
<gene>
    <name evidence="2" type="ORF">DHW31_02060</name>
</gene>
<name>A0A3D2SBE6_9BACE</name>
<evidence type="ECO:0000313" key="2">
    <source>
        <dbReference type="EMBL" id="HCK23563.1"/>
    </source>
</evidence>
<organism evidence="2 3">
    <name type="scientific">Bacteroides graminisolvens</name>
    <dbReference type="NCBI Taxonomy" id="477666"/>
    <lineage>
        <taxon>Bacteria</taxon>
        <taxon>Pseudomonadati</taxon>
        <taxon>Bacteroidota</taxon>
        <taxon>Bacteroidia</taxon>
        <taxon>Bacteroidales</taxon>
        <taxon>Bacteroidaceae</taxon>
        <taxon>Bacteroides</taxon>
    </lineage>
</organism>
<feature type="domain" description="DinB-like" evidence="1">
    <location>
        <begin position="21"/>
        <end position="153"/>
    </location>
</feature>
<dbReference type="InterPro" id="IPR034660">
    <property type="entry name" value="DinB/YfiT-like"/>
</dbReference>
<reference evidence="2 3" key="1">
    <citation type="journal article" date="2018" name="Nat. Biotechnol.">
        <title>A standardized bacterial taxonomy based on genome phylogeny substantially revises the tree of life.</title>
        <authorList>
            <person name="Parks D.H."/>
            <person name="Chuvochina M."/>
            <person name="Waite D.W."/>
            <person name="Rinke C."/>
            <person name="Skarshewski A."/>
            <person name="Chaumeil P.A."/>
            <person name="Hugenholtz P."/>
        </authorList>
    </citation>
    <scope>NUCLEOTIDE SEQUENCE [LARGE SCALE GENOMIC DNA]</scope>
    <source>
        <strain evidence="2">UBA9667</strain>
    </source>
</reference>
<dbReference type="AlphaFoldDB" id="A0A3D2SBE6"/>